<organism evidence="1">
    <name type="scientific">Brassica cretica</name>
    <name type="common">Mustard</name>
    <dbReference type="NCBI Taxonomy" id="69181"/>
    <lineage>
        <taxon>Eukaryota</taxon>
        <taxon>Viridiplantae</taxon>
        <taxon>Streptophyta</taxon>
        <taxon>Embryophyta</taxon>
        <taxon>Tracheophyta</taxon>
        <taxon>Spermatophyta</taxon>
        <taxon>Magnoliopsida</taxon>
        <taxon>eudicotyledons</taxon>
        <taxon>Gunneridae</taxon>
        <taxon>Pentapetalae</taxon>
        <taxon>rosids</taxon>
        <taxon>malvids</taxon>
        <taxon>Brassicales</taxon>
        <taxon>Brassicaceae</taxon>
        <taxon>Brassiceae</taxon>
        <taxon>Brassica</taxon>
    </lineage>
</organism>
<name>A0A8S9IN80_BRACR</name>
<protein>
    <submittedName>
        <fullName evidence="1">Uncharacterized protein</fullName>
    </submittedName>
</protein>
<dbReference type="AlphaFoldDB" id="A0A8S9IN80"/>
<dbReference type="EMBL" id="QGKY02001015">
    <property type="protein sequence ID" value="KAF2570536.1"/>
    <property type="molecule type" value="Genomic_DNA"/>
</dbReference>
<comment type="caution">
    <text evidence="1">The sequence shown here is derived from an EMBL/GenBank/DDBJ whole genome shotgun (WGS) entry which is preliminary data.</text>
</comment>
<sequence length="110" mass="12039">MDPISSAPYPDSSSILVSITSSREKSSFVRFGEGWSLFTEDPEFIKNISWLLQVQAQVRVVSQRIAVVAPLLAIRVFPFPQSENMNLDDKGGKAWSCGGDATSWCGGFHG</sequence>
<gene>
    <name evidence="1" type="ORF">F2Q70_00002040</name>
</gene>
<reference evidence="1" key="1">
    <citation type="submission" date="2019-12" db="EMBL/GenBank/DDBJ databases">
        <title>Genome sequencing and annotation of Brassica cretica.</title>
        <authorList>
            <person name="Studholme D.J."/>
            <person name="Sarris P.F."/>
        </authorList>
    </citation>
    <scope>NUCLEOTIDE SEQUENCE</scope>
    <source>
        <strain evidence="1">PFS-102/07</strain>
        <tissue evidence="1">Leaf</tissue>
    </source>
</reference>
<proteinExistence type="predicted"/>
<accession>A0A8S9IN80</accession>
<evidence type="ECO:0000313" key="1">
    <source>
        <dbReference type="EMBL" id="KAF2570536.1"/>
    </source>
</evidence>